<dbReference type="PANTHER" id="PTHR47211">
    <property type="entry name" value="TRIHELIX TRANSCRIPTION FACTOR ASR3"/>
    <property type="match status" value="1"/>
</dbReference>
<comment type="caution">
    <text evidence="2">The sequence shown here is derived from an EMBL/GenBank/DDBJ whole genome shotgun (WGS) entry which is preliminary data.</text>
</comment>
<dbReference type="EMBL" id="CM026431">
    <property type="protein sequence ID" value="KAG0558925.1"/>
    <property type="molecule type" value="Genomic_DNA"/>
</dbReference>
<dbReference type="AlphaFoldDB" id="A0A8T0GK23"/>
<dbReference type="PROSITE" id="PS50090">
    <property type="entry name" value="MYB_LIKE"/>
    <property type="match status" value="1"/>
</dbReference>
<dbReference type="OrthoDB" id="1865198at2759"/>
<reference evidence="2" key="1">
    <citation type="submission" date="2020-06" db="EMBL/GenBank/DDBJ databases">
        <title>WGS assembly of Ceratodon purpureus strain R40.</title>
        <authorList>
            <person name="Carey S.B."/>
            <person name="Jenkins J."/>
            <person name="Shu S."/>
            <person name="Lovell J.T."/>
            <person name="Sreedasyam A."/>
            <person name="Maumus F."/>
            <person name="Tiley G.P."/>
            <person name="Fernandez-Pozo N."/>
            <person name="Barry K."/>
            <person name="Chen C."/>
            <person name="Wang M."/>
            <person name="Lipzen A."/>
            <person name="Daum C."/>
            <person name="Saski C.A."/>
            <person name="Payton A.C."/>
            <person name="Mcbreen J.C."/>
            <person name="Conrad R.E."/>
            <person name="Kollar L.M."/>
            <person name="Olsson S."/>
            <person name="Huttunen S."/>
            <person name="Landis J.B."/>
            <person name="Wickett N.J."/>
            <person name="Johnson M.G."/>
            <person name="Rensing S.A."/>
            <person name="Grimwood J."/>
            <person name="Schmutz J."/>
            <person name="Mcdaniel S.F."/>
        </authorList>
    </citation>
    <scope>NUCLEOTIDE SEQUENCE</scope>
    <source>
        <strain evidence="2">R40</strain>
    </source>
</reference>
<dbReference type="PANTHER" id="PTHR47211:SF2">
    <property type="entry name" value="TRIHELIX TRANSCRIPTION FACTOR ASR3"/>
    <property type="match status" value="1"/>
</dbReference>
<dbReference type="InterPro" id="IPR044822">
    <property type="entry name" value="Myb_DNA-bind_4"/>
</dbReference>
<dbReference type="Gene3D" id="1.10.10.60">
    <property type="entry name" value="Homeodomain-like"/>
    <property type="match status" value="1"/>
</dbReference>
<sequence>MSCLEGEGEERSRVVGSVEVAGWGLGAQRGEMEGERDATMAINTPEELDEGVREKLSASPKAKRIASPRWSKHETLVMIEAKRKHELELQKANGLKGRPQLTDFNKWDLVSASCRAVGIDRDGKMCRKRWFNLLTEFKKIRDWCKTNRVEDFWNMSGDERREKKLPTGFDQEVYQAMESFDNPGGLPDAFEGGTPRGTTDDGLFSEIDQDVQPVEDVQHLDNGAIPLQARPVEHGAGNGFRLPPVAPKPLLLAGISPERPRNFKKRKLPSAPPIAEEAEPKDPYIAMLETTSRTLQAAFTESMQAQIKMYSRTVHAQIEAQKQENELERALRKEQGDKLIGVLTTLVETLSKIAEKL</sequence>
<name>A0A8T0GK23_CERPU</name>
<keyword evidence="3" id="KW-1185">Reference proteome</keyword>
<organism evidence="2 3">
    <name type="scientific">Ceratodon purpureus</name>
    <name type="common">Fire moss</name>
    <name type="synonym">Dicranum purpureum</name>
    <dbReference type="NCBI Taxonomy" id="3225"/>
    <lineage>
        <taxon>Eukaryota</taxon>
        <taxon>Viridiplantae</taxon>
        <taxon>Streptophyta</taxon>
        <taxon>Embryophyta</taxon>
        <taxon>Bryophyta</taxon>
        <taxon>Bryophytina</taxon>
        <taxon>Bryopsida</taxon>
        <taxon>Dicranidae</taxon>
        <taxon>Pseudoditrichales</taxon>
        <taxon>Ditrichaceae</taxon>
        <taxon>Ceratodon</taxon>
    </lineage>
</organism>
<dbReference type="Pfam" id="PF13837">
    <property type="entry name" value="Myb_DNA-bind_4"/>
    <property type="match status" value="1"/>
</dbReference>
<accession>A0A8T0GK23</accession>
<dbReference type="InterPro" id="IPR001005">
    <property type="entry name" value="SANT/Myb"/>
</dbReference>
<evidence type="ECO:0000313" key="3">
    <source>
        <dbReference type="Proteomes" id="UP000822688"/>
    </source>
</evidence>
<proteinExistence type="predicted"/>
<evidence type="ECO:0000259" key="1">
    <source>
        <dbReference type="PROSITE" id="PS50090"/>
    </source>
</evidence>
<feature type="domain" description="Myb-like" evidence="1">
    <location>
        <begin position="62"/>
        <end position="134"/>
    </location>
</feature>
<evidence type="ECO:0000313" key="2">
    <source>
        <dbReference type="EMBL" id="KAG0558925.1"/>
    </source>
</evidence>
<gene>
    <name evidence="2" type="ORF">KC19_10G064900</name>
</gene>
<dbReference type="Proteomes" id="UP000822688">
    <property type="component" value="Chromosome 10"/>
</dbReference>
<protein>
    <recommendedName>
        <fullName evidence="1">Myb-like domain-containing protein</fullName>
    </recommendedName>
</protein>